<organism evidence="2 3">
    <name type="scientific">Paractinoplanes abujensis</name>
    <dbReference type="NCBI Taxonomy" id="882441"/>
    <lineage>
        <taxon>Bacteria</taxon>
        <taxon>Bacillati</taxon>
        <taxon>Actinomycetota</taxon>
        <taxon>Actinomycetes</taxon>
        <taxon>Micromonosporales</taxon>
        <taxon>Micromonosporaceae</taxon>
        <taxon>Paractinoplanes</taxon>
    </lineage>
</organism>
<feature type="compositionally biased region" description="Basic and acidic residues" evidence="1">
    <location>
        <begin position="69"/>
        <end position="78"/>
    </location>
</feature>
<evidence type="ECO:0000313" key="2">
    <source>
        <dbReference type="EMBL" id="MBB4689930.1"/>
    </source>
</evidence>
<proteinExistence type="predicted"/>
<feature type="region of interest" description="Disordered" evidence="1">
    <location>
        <begin position="65"/>
        <end position="111"/>
    </location>
</feature>
<reference evidence="2 3" key="1">
    <citation type="submission" date="2020-08" db="EMBL/GenBank/DDBJ databases">
        <title>Sequencing the genomes of 1000 actinobacteria strains.</title>
        <authorList>
            <person name="Klenk H.-P."/>
        </authorList>
    </citation>
    <scope>NUCLEOTIDE SEQUENCE [LARGE SCALE GENOMIC DNA]</scope>
    <source>
        <strain evidence="2 3">DSM 45518</strain>
    </source>
</reference>
<protein>
    <submittedName>
        <fullName evidence="2">Uncharacterized protein</fullName>
    </submittedName>
</protein>
<comment type="caution">
    <text evidence="2">The sequence shown here is derived from an EMBL/GenBank/DDBJ whole genome shotgun (WGS) entry which is preliminary data.</text>
</comment>
<sequence>MTESEEVILVGGPHDGDVIDGVDRALVELEIDGLVHRYIRTAATRESGGQTWTVYNYDGSVRPVMASDAHTKQEHQDTPDSSARTGGVPGPAADADADPSRNIAAPDQRTP</sequence>
<dbReference type="RefSeq" id="WP_184948966.1">
    <property type="nucleotide sequence ID" value="NZ_BOMC01000081.1"/>
</dbReference>
<evidence type="ECO:0000256" key="1">
    <source>
        <dbReference type="SAM" id="MobiDB-lite"/>
    </source>
</evidence>
<gene>
    <name evidence="2" type="ORF">BKA14_000078</name>
</gene>
<dbReference type="EMBL" id="JACHMF010000001">
    <property type="protein sequence ID" value="MBB4689930.1"/>
    <property type="molecule type" value="Genomic_DNA"/>
</dbReference>
<name>A0A7W7CMN3_9ACTN</name>
<dbReference type="AlphaFoldDB" id="A0A7W7CMN3"/>
<keyword evidence="3" id="KW-1185">Reference proteome</keyword>
<dbReference type="Proteomes" id="UP000542742">
    <property type="component" value="Unassembled WGS sequence"/>
</dbReference>
<accession>A0A7W7CMN3</accession>
<evidence type="ECO:0000313" key="3">
    <source>
        <dbReference type="Proteomes" id="UP000542742"/>
    </source>
</evidence>